<protein>
    <recommendedName>
        <fullName evidence="6">ABC transporter substrate-binding protein</fullName>
    </recommendedName>
</protein>
<reference evidence="3" key="1">
    <citation type="submission" date="2018-05" db="EMBL/GenBank/DDBJ databases">
        <authorList>
            <person name="Moura L."/>
            <person name="Setubal J.C."/>
        </authorList>
    </citation>
    <scope>NUCLEOTIDE SEQUENCE</scope>
    <source>
        <strain evidence="3">ZC4RG45</strain>
    </source>
</reference>
<accession>A0A2W4J7K9</accession>
<evidence type="ECO:0000313" key="4">
    <source>
        <dbReference type="EMBL" id="PZM94894.1"/>
    </source>
</evidence>
<evidence type="ECO:0000256" key="1">
    <source>
        <dbReference type="SAM" id="MobiDB-lite"/>
    </source>
</evidence>
<keyword evidence="2" id="KW-0472">Membrane</keyword>
<evidence type="ECO:0000256" key="2">
    <source>
        <dbReference type="SAM" id="Phobius"/>
    </source>
</evidence>
<reference evidence="3 5" key="3">
    <citation type="journal article" date="2021" name="BMC Genomics">
        <title>Genome-resolved metagenome and metatranscriptome analyses of thermophilic composting reveal key bacterial players and their metabolic interactions.</title>
        <authorList>
            <person name="Braga L.P.P."/>
            <person name="Pereira R.V."/>
            <person name="Martins L.F."/>
            <person name="Moura L.M.S."/>
            <person name="Sanchez F.B."/>
            <person name="Patane J.S.L."/>
            <person name="da Silva A.M."/>
            <person name="Setubal J.C."/>
        </authorList>
    </citation>
    <scope>NUCLEOTIDE SEQUENCE [LARGE SCALE GENOMIC DNA]</scope>
    <source>
        <strain evidence="3">ZC4RG45</strain>
    </source>
</reference>
<gene>
    <name evidence="3" type="ORF">DIU77_013825</name>
    <name evidence="4" type="ORF">DIU77_13295</name>
</gene>
<keyword evidence="2" id="KW-1133">Transmembrane helix</keyword>
<reference evidence="4" key="2">
    <citation type="submission" date="2018-05" db="EMBL/GenBank/DDBJ databases">
        <authorList>
            <person name="Lanie J.A."/>
            <person name="Ng W.-L."/>
            <person name="Kazmierczak K.M."/>
            <person name="Andrzejewski T.M."/>
            <person name="Davidsen T.M."/>
            <person name="Wayne K.J."/>
            <person name="Tettelin H."/>
            <person name="Glass J.I."/>
            <person name="Rusch D."/>
            <person name="Podicherti R."/>
            <person name="Tsui H.-C.T."/>
            <person name="Winkler M.E."/>
        </authorList>
    </citation>
    <scope>NUCLEOTIDE SEQUENCE</scope>
    <source>
        <strain evidence="4">ZC4RG45</strain>
    </source>
</reference>
<feature type="region of interest" description="Disordered" evidence="1">
    <location>
        <begin position="1"/>
        <end position="23"/>
    </location>
</feature>
<dbReference type="EMBL" id="QGUI01000532">
    <property type="protein sequence ID" value="PZM94894.1"/>
    <property type="molecule type" value="Genomic_DNA"/>
</dbReference>
<feature type="compositionally biased region" description="Basic and acidic residues" evidence="1">
    <location>
        <begin position="1"/>
        <end position="10"/>
    </location>
</feature>
<name>A0A2W4J7K9_9PSEU</name>
<dbReference type="EMBL" id="QGUI02000194">
    <property type="protein sequence ID" value="MFO7193316.1"/>
    <property type="molecule type" value="Genomic_DNA"/>
</dbReference>
<organism evidence="4">
    <name type="scientific">Thermocrispum agreste</name>
    <dbReference type="NCBI Taxonomy" id="37925"/>
    <lineage>
        <taxon>Bacteria</taxon>
        <taxon>Bacillati</taxon>
        <taxon>Actinomycetota</taxon>
        <taxon>Actinomycetes</taxon>
        <taxon>Pseudonocardiales</taxon>
        <taxon>Pseudonocardiaceae</taxon>
        <taxon>Thermocrispum</taxon>
    </lineage>
</organism>
<evidence type="ECO:0000313" key="3">
    <source>
        <dbReference type="EMBL" id="MFO7193316.1"/>
    </source>
</evidence>
<evidence type="ECO:0000313" key="5">
    <source>
        <dbReference type="Proteomes" id="UP000249324"/>
    </source>
</evidence>
<dbReference type="AlphaFoldDB" id="A0A2W4J7K9"/>
<sequence>MGKHSKPEPTRRRRAKDATSTGYHRAVGARRGVATWPFAVLAVLAVVGAGIFAVVWGSNNLGSRADAEGDTCAEGRRTLRVIVPPKLVRPLTKVGDKWNAGDREVTGYCITVEVSAADEEEALEAISSHDDRVLAVPSVWIAESADAGDRLRKSNPARVASMQTPLTSRSGHLLPYVVLDGEGVDIVQKRAAQDFRDFLSEPEPASVLEEAGFDS</sequence>
<feature type="transmembrane region" description="Helical" evidence="2">
    <location>
        <begin position="33"/>
        <end position="56"/>
    </location>
</feature>
<comment type="caution">
    <text evidence="4">The sequence shown here is derived from an EMBL/GenBank/DDBJ whole genome shotgun (WGS) entry which is preliminary data.</text>
</comment>
<dbReference type="Proteomes" id="UP000249324">
    <property type="component" value="Unassembled WGS sequence"/>
</dbReference>
<keyword evidence="2" id="KW-0812">Transmembrane</keyword>
<proteinExistence type="predicted"/>
<dbReference type="STRING" id="1111738.GCA_000427905_03393"/>
<evidence type="ECO:0008006" key="6">
    <source>
        <dbReference type="Google" id="ProtNLM"/>
    </source>
</evidence>
<reference evidence="3" key="4">
    <citation type="submission" date="2023-08" db="EMBL/GenBank/DDBJ databases">
        <authorList>
            <person name="Guima S.E.S."/>
            <person name="Martins L.F."/>
            <person name="Silva A.M."/>
            <person name="Setubal J.C."/>
        </authorList>
    </citation>
    <scope>NUCLEOTIDE SEQUENCE</scope>
    <source>
        <strain evidence="3">ZC4RG45</strain>
    </source>
</reference>